<accession>A0ABR0FCJ7</accession>
<evidence type="ECO:0000313" key="2">
    <source>
        <dbReference type="Proteomes" id="UP001322138"/>
    </source>
</evidence>
<proteinExistence type="predicted"/>
<comment type="caution">
    <text evidence="1">The sequence shown here is derived from an EMBL/GenBank/DDBJ whole genome shotgun (WGS) entry which is preliminary data.</text>
</comment>
<gene>
    <name evidence="1" type="ORF">QC761_607440</name>
</gene>
<evidence type="ECO:0000313" key="1">
    <source>
        <dbReference type="EMBL" id="KAK4641686.1"/>
    </source>
</evidence>
<keyword evidence="2" id="KW-1185">Reference proteome</keyword>
<dbReference type="Proteomes" id="UP001322138">
    <property type="component" value="Unassembled WGS sequence"/>
</dbReference>
<dbReference type="GeneID" id="87900661"/>
<organism evidence="1 2">
    <name type="scientific">Podospora bellae-mahoneyi</name>
    <dbReference type="NCBI Taxonomy" id="2093777"/>
    <lineage>
        <taxon>Eukaryota</taxon>
        <taxon>Fungi</taxon>
        <taxon>Dikarya</taxon>
        <taxon>Ascomycota</taxon>
        <taxon>Pezizomycotina</taxon>
        <taxon>Sordariomycetes</taxon>
        <taxon>Sordariomycetidae</taxon>
        <taxon>Sordariales</taxon>
        <taxon>Podosporaceae</taxon>
        <taxon>Podospora</taxon>
    </lineage>
</organism>
<dbReference type="RefSeq" id="XP_062730662.1">
    <property type="nucleotide sequence ID" value="XM_062881179.1"/>
</dbReference>
<sequence length="73" mass="7649">MATPNGDFDGNDFANNLFTDLAPLLTLFGDIGWADSVLLAMGPLGILNIIVSAIRIAGDQVPISDALIGKLYT</sequence>
<name>A0ABR0FCJ7_9PEZI</name>
<dbReference type="EMBL" id="JAFFGZ010000007">
    <property type="protein sequence ID" value="KAK4641686.1"/>
    <property type="molecule type" value="Genomic_DNA"/>
</dbReference>
<reference evidence="1 2" key="1">
    <citation type="journal article" date="2023" name="bioRxiv">
        <title>High-quality genome assemblies of four members of thePodospora anserinaspecies complex.</title>
        <authorList>
            <person name="Ament-Velasquez S.L."/>
            <person name="Vogan A.A."/>
            <person name="Wallerman O."/>
            <person name="Hartmann F."/>
            <person name="Gautier V."/>
            <person name="Silar P."/>
            <person name="Giraud T."/>
            <person name="Johannesson H."/>
        </authorList>
    </citation>
    <scope>NUCLEOTIDE SEQUENCE [LARGE SCALE GENOMIC DNA]</scope>
    <source>
        <strain evidence="1 2">CBS 112042</strain>
    </source>
</reference>
<protein>
    <submittedName>
        <fullName evidence="1">Uncharacterized protein</fullName>
    </submittedName>
</protein>